<feature type="coiled-coil region" evidence="1">
    <location>
        <begin position="1"/>
        <end position="119"/>
    </location>
</feature>
<accession>A0A7S3PHG9</accession>
<dbReference type="Gene3D" id="1.10.287.1490">
    <property type="match status" value="1"/>
</dbReference>
<dbReference type="AlphaFoldDB" id="A0A7S3PHG9"/>
<evidence type="ECO:0000256" key="1">
    <source>
        <dbReference type="SAM" id="Coils"/>
    </source>
</evidence>
<dbReference type="PANTHER" id="PTHR45615:SF80">
    <property type="entry name" value="GRIP DOMAIN-CONTAINING PROTEIN"/>
    <property type="match status" value="1"/>
</dbReference>
<keyword evidence="1" id="KW-0175">Coiled coil</keyword>
<dbReference type="EMBL" id="HBIN01009639">
    <property type="protein sequence ID" value="CAE0436934.1"/>
    <property type="molecule type" value="Transcribed_RNA"/>
</dbReference>
<sequence length="746" mass="85911">MEYNKSKVEELQARIRELEAQENKILEKCLEQDLLLSALQNKAEKNKAEIEFAIKARTKLPELENEVERLRTKTKALEKTVEKLKLENINISSSLKDELKVEEEANKLLRRELTELRKGFDVEVDRCSKALGKKEKELSHLKELVSSQYSDLVSDYSNELLEKNADNHKATSTEKETSDVSSLEDTISKLEIEKEESKDIIETLQTQCMNLRSTLELETTILKQDNETLVIRCNALQETCNSLQERLDLTLANGENDSKTKTEDESEEATAQIKHLFEKIDMDKVSIQRLEMMCDKMRKDNSVLESQLEDKVEKFKNLQIVLERKEIGFAESVKKSEELGSIIEAKDQEIQNLLEELQAKQNELDQYAIELSKTQASLKEFCDQNEAYRVSVSKSNDKSEELETENQRLNNEIKGMEAKINESENKISDLNEQTRVCMMALDDANERCQNLEEKLSEKIKALNRCENSLQKTRDDLESAKSEIEIYQKTSNGLETRLAEKTNEIEQVKELGSARLIGIEQATERYNQLEREFEALNERKAASDQKFDESTSIINSLENEVDRSKEWIKSLEIRLAQSDRNLEKAENEKDTINIEHEKALRTLQKEKSDVLEALNQIENKNLVISKQIDDIRNGKNPFSWAKVHTPHLPPPPYGLNSAVIQFLLRSWSKDEKKIAHVNQWCGQIINGEKVEKQRVLQLNGLTTEIREGIMKLIVPLLQQRNDLTILVHSQPVVNSDVLIDISPKPLE</sequence>
<dbReference type="PANTHER" id="PTHR45615">
    <property type="entry name" value="MYOSIN HEAVY CHAIN, NON-MUSCLE"/>
    <property type="match status" value="1"/>
</dbReference>
<protein>
    <submittedName>
        <fullName evidence="2">Uncharacterized protein</fullName>
    </submittedName>
</protein>
<name>A0A7S3PHG9_9STRA</name>
<gene>
    <name evidence="2" type="ORF">ASTO00021_LOCUS7180</name>
</gene>
<feature type="coiled-coil region" evidence="1">
    <location>
        <begin position="180"/>
        <end position="619"/>
    </location>
</feature>
<proteinExistence type="predicted"/>
<organism evidence="2">
    <name type="scientific">Aplanochytrium stocchinoi</name>
    <dbReference type="NCBI Taxonomy" id="215587"/>
    <lineage>
        <taxon>Eukaryota</taxon>
        <taxon>Sar</taxon>
        <taxon>Stramenopiles</taxon>
        <taxon>Bigyra</taxon>
        <taxon>Labyrinthulomycetes</taxon>
        <taxon>Thraustochytrida</taxon>
        <taxon>Thraustochytriidae</taxon>
        <taxon>Aplanochytrium</taxon>
    </lineage>
</organism>
<dbReference type="SUPFAM" id="SSF57997">
    <property type="entry name" value="Tropomyosin"/>
    <property type="match status" value="1"/>
</dbReference>
<evidence type="ECO:0000313" key="2">
    <source>
        <dbReference type="EMBL" id="CAE0436934.1"/>
    </source>
</evidence>
<reference evidence="2" key="1">
    <citation type="submission" date="2021-01" db="EMBL/GenBank/DDBJ databases">
        <authorList>
            <person name="Corre E."/>
            <person name="Pelletier E."/>
            <person name="Niang G."/>
            <person name="Scheremetjew M."/>
            <person name="Finn R."/>
            <person name="Kale V."/>
            <person name="Holt S."/>
            <person name="Cochrane G."/>
            <person name="Meng A."/>
            <person name="Brown T."/>
            <person name="Cohen L."/>
        </authorList>
    </citation>
    <scope>NUCLEOTIDE SEQUENCE</scope>
    <source>
        <strain evidence="2">GSBS06</strain>
    </source>
</reference>